<proteinExistence type="predicted"/>
<dbReference type="Gene3D" id="1.10.101.10">
    <property type="entry name" value="PGBD-like superfamily/PGBD"/>
    <property type="match status" value="1"/>
</dbReference>
<dbReference type="SUPFAM" id="SSF50494">
    <property type="entry name" value="Trypsin-like serine proteases"/>
    <property type="match status" value="1"/>
</dbReference>
<dbReference type="InterPro" id="IPR036365">
    <property type="entry name" value="PGBD-like_sf"/>
</dbReference>
<sequence>MTRIFAAFFAYLVLVTTAFAQQNAWVQIEARPSVAEAQSRAEVYERRLDDVAGYDVGRGWYAIVLGPYERNDAEIVLRQLRREGQIPGDSFIATGRTFRNQIWPIGRGVPTTVQSLTGNADEDQVEDVIAEVEPVQIPDETLREARDSEILLDREQKKDLQIALQWAGFYSGTIDGLYGRGTRNSMRSWQEANNHESTGVLTTRQRAELIADYNSVLEGMDLQLVRDDATGIQMQIPTGVVAFAEYEAPFARFDAKGDIPAQVLLVSQEGDQNRLFGLYEILQTLEIMPQDGPRERRNASFILEGIGDGKHSYASVRLTDGEIKGFILVWPENDDERRRRVLDLMIESYTAVDGTLDPALSRPGEDQNIDLVSGLAIRKPDFSLSGFYINDKGAVLTSSEFAGSCDYLTVNSDIDAAVTFMDADLGIAIVEPTNALAPLSVAEFQTSVPRIQSDIAVAGFPFGGVLTAPSLTFGKLADIRGLGGEEELKRLSLIAQDGDAGGPVYDNGGAVLGMLLPKANANGQVLPNDVSFSLDADAIIAALSNAGVEVQTTDSLAFMAPETLTRRAADQTVLVSCW</sequence>
<feature type="chain" id="PRO_5012928880" evidence="1">
    <location>
        <begin position="21"/>
        <end position="578"/>
    </location>
</feature>
<evidence type="ECO:0000313" key="3">
    <source>
        <dbReference type="EMBL" id="SHG82441.1"/>
    </source>
</evidence>
<dbReference type="OrthoDB" id="6810892at2"/>
<evidence type="ECO:0000256" key="1">
    <source>
        <dbReference type="SAM" id="SignalP"/>
    </source>
</evidence>
<dbReference type="Pfam" id="PF01471">
    <property type="entry name" value="PG_binding_1"/>
    <property type="match status" value="1"/>
</dbReference>
<dbReference type="Proteomes" id="UP000184074">
    <property type="component" value="Unassembled WGS sequence"/>
</dbReference>
<dbReference type="InterPro" id="IPR002477">
    <property type="entry name" value="Peptidoglycan-bd-like"/>
</dbReference>
<dbReference type="InterPro" id="IPR036366">
    <property type="entry name" value="PGBDSf"/>
</dbReference>
<reference evidence="3 4" key="1">
    <citation type="submission" date="2016-11" db="EMBL/GenBank/DDBJ databases">
        <authorList>
            <person name="Jaros S."/>
            <person name="Januszkiewicz K."/>
            <person name="Wedrychowicz H."/>
        </authorList>
    </citation>
    <scope>NUCLEOTIDE SEQUENCE [LARGE SCALE GENOMIC DNA]</scope>
    <source>
        <strain evidence="3 4">DSM 28715</strain>
    </source>
</reference>
<evidence type="ECO:0000313" key="4">
    <source>
        <dbReference type="Proteomes" id="UP000184074"/>
    </source>
</evidence>
<dbReference type="SUPFAM" id="SSF47090">
    <property type="entry name" value="PGBD-like"/>
    <property type="match status" value="1"/>
</dbReference>
<dbReference type="Gene3D" id="2.40.10.120">
    <property type="match status" value="1"/>
</dbReference>
<keyword evidence="1" id="KW-0732">Signal</keyword>
<gene>
    <name evidence="3" type="ORF">SAMN05444003_1099</name>
</gene>
<dbReference type="Pfam" id="PF13365">
    <property type="entry name" value="Trypsin_2"/>
    <property type="match status" value="1"/>
</dbReference>
<accession>A0A1M5MYT7</accession>
<keyword evidence="4" id="KW-1185">Reference proteome</keyword>
<organism evidence="3 4">
    <name type="scientific">Cognatiyoonia sediminum</name>
    <dbReference type="NCBI Taxonomy" id="1508389"/>
    <lineage>
        <taxon>Bacteria</taxon>
        <taxon>Pseudomonadati</taxon>
        <taxon>Pseudomonadota</taxon>
        <taxon>Alphaproteobacteria</taxon>
        <taxon>Rhodobacterales</taxon>
        <taxon>Paracoccaceae</taxon>
        <taxon>Cognatiyoonia</taxon>
    </lineage>
</organism>
<feature type="signal peptide" evidence="1">
    <location>
        <begin position="1"/>
        <end position="20"/>
    </location>
</feature>
<dbReference type="InterPro" id="IPR009003">
    <property type="entry name" value="Peptidase_S1_PA"/>
</dbReference>
<protein>
    <submittedName>
        <fullName evidence="3">Putative peptidoglycan binding domain-containing protein</fullName>
    </submittedName>
</protein>
<dbReference type="AlphaFoldDB" id="A0A1M5MYT7"/>
<feature type="domain" description="Peptidoglycan binding-like" evidence="2">
    <location>
        <begin position="158"/>
        <end position="207"/>
    </location>
</feature>
<name>A0A1M5MYT7_9RHOB</name>
<evidence type="ECO:0000259" key="2">
    <source>
        <dbReference type="Pfam" id="PF01471"/>
    </source>
</evidence>
<dbReference type="EMBL" id="FQXB01000001">
    <property type="protein sequence ID" value="SHG82441.1"/>
    <property type="molecule type" value="Genomic_DNA"/>
</dbReference>
<dbReference type="RefSeq" id="WP_072899829.1">
    <property type="nucleotide sequence ID" value="NZ_FQXB01000001.1"/>
</dbReference>
<dbReference type="STRING" id="1508389.SAMN05444003_1099"/>